<proteinExistence type="predicted"/>
<comment type="caution">
    <text evidence="3">The sequence shown here is derived from an EMBL/GenBank/DDBJ whole genome shotgun (WGS) entry which is preliminary data.</text>
</comment>
<keyword evidence="1" id="KW-0175">Coiled coil</keyword>
<dbReference type="Proteomes" id="UP001497623">
    <property type="component" value="Unassembled WGS sequence"/>
</dbReference>
<accession>A0AAV2QR95</accession>
<evidence type="ECO:0000256" key="1">
    <source>
        <dbReference type="SAM" id="Coils"/>
    </source>
</evidence>
<reference evidence="3 4" key="1">
    <citation type="submission" date="2024-05" db="EMBL/GenBank/DDBJ databases">
        <authorList>
            <person name="Wallberg A."/>
        </authorList>
    </citation>
    <scope>NUCLEOTIDE SEQUENCE [LARGE SCALE GENOMIC DNA]</scope>
</reference>
<evidence type="ECO:0000313" key="3">
    <source>
        <dbReference type="EMBL" id="CAL4096814.1"/>
    </source>
</evidence>
<protein>
    <submittedName>
        <fullName evidence="3">Uncharacterized protein</fullName>
    </submittedName>
</protein>
<organism evidence="3 4">
    <name type="scientific">Meganyctiphanes norvegica</name>
    <name type="common">Northern krill</name>
    <name type="synonym">Thysanopoda norvegica</name>
    <dbReference type="NCBI Taxonomy" id="48144"/>
    <lineage>
        <taxon>Eukaryota</taxon>
        <taxon>Metazoa</taxon>
        <taxon>Ecdysozoa</taxon>
        <taxon>Arthropoda</taxon>
        <taxon>Crustacea</taxon>
        <taxon>Multicrustacea</taxon>
        <taxon>Malacostraca</taxon>
        <taxon>Eumalacostraca</taxon>
        <taxon>Eucarida</taxon>
        <taxon>Euphausiacea</taxon>
        <taxon>Euphausiidae</taxon>
        <taxon>Meganyctiphanes</taxon>
    </lineage>
</organism>
<evidence type="ECO:0000256" key="2">
    <source>
        <dbReference type="SAM" id="MobiDB-lite"/>
    </source>
</evidence>
<name>A0AAV2QR95_MEGNR</name>
<feature type="non-terminal residue" evidence="3">
    <location>
        <position position="204"/>
    </location>
</feature>
<keyword evidence="4" id="KW-1185">Reference proteome</keyword>
<evidence type="ECO:0000313" key="4">
    <source>
        <dbReference type="Proteomes" id="UP001497623"/>
    </source>
</evidence>
<gene>
    <name evidence="3" type="ORF">MNOR_LOCUS15837</name>
</gene>
<feature type="coiled-coil region" evidence="1">
    <location>
        <begin position="158"/>
        <end position="192"/>
    </location>
</feature>
<dbReference type="AlphaFoldDB" id="A0AAV2QR95"/>
<sequence length="204" mass="23399">MHNALLHSTPVIVRSNTNKQTQLKLMEKFSHLHGLSGIMQMKNKEKEVEQIANEPKKNANNKIPSVKVYQRHAQRSSVQGNSAVRSKNKSANQEEIIITAEPLLSANQGIKHVNAKKPQYDDTESGIFDQSETDNETKTSNMKNQLNAPLQMMLHNLAQLYEEKLTRQETELEHLRRRVQKQEKLMKQLAHVTMDLKADLDKVK</sequence>
<feature type="region of interest" description="Disordered" evidence="2">
    <location>
        <begin position="116"/>
        <end position="140"/>
    </location>
</feature>
<dbReference type="EMBL" id="CAXKWB010010106">
    <property type="protein sequence ID" value="CAL4096814.1"/>
    <property type="molecule type" value="Genomic_DNA"/>
</dbReference>